<comment type="subcellular location">
    <subcellularLocation>
        <location evidence="1 8">Cytoplasm</location>
        <location evidence="1 8">Cytoskeleton</location>
    </subcellularLocation>
</comment>
<dbReference type="PROSITE" id="PS00661">
    <property type="entry name" value="FERM_2"/>
    <property type="match status" value="1"/>
</dbReference>
<dbReference type="InterPro" id="IPR019747">
    <property type="entry name" value="FERM_CS"/>
</dbReference>
<dbReference type="CDD" id="cd14599">
    <property type="entry name" value="PTPc-N14"/>
    <property type="match status" value="1"/>
</dbReference>
<evidence type="ECO:0000256" key="2">
    <source>
        <dbReference type="ARBA" id="ARBA00009649"/>
    </source>
</evidence>
<dbReference type="InterPro" id="IPR035963">
    <property type="entry name" value="FERM_2"/>
</dbReference>
<accession>A0A8C9JJ71</accession>
<dbReference type="PROSITE" id="PS50055">
    <property type="entry name" value="TYR_PHOSPHATASE_PTP"/>
    <property type="match status" value="1"/>
</dbReference>
<dbReference type="SUPFAM" id="SSF50729">
    <property type="entry name" value="PH domain-like"/>
    <property type="match status" value="1"/>
</dbReference>
<evidence type="ECO:0000259" key="13">
    <source>
        <dbReference type="PROSITE" id="PS50057"/>
    </source>
</evidence>
<comment type="catalytic activity">
    <reaction evidence="8">
        <text>O-phospho-L-tyrosyl-[protein] + H2O = L-tyrosyl-[protein] + phosphate</text>
        <dbReference type="Rhea" id="RHEA:10684"/>
        <dbReference type="Rhea" id="RHEA-COMP:10136"/>
        <dbReference type="Rhea" id="RHEA-COMP:20101"/>
        <dbReference type="ChEBI" id="CHEBI:15377"/>
        <dbReference type="ChEBI" id="CHEBI:43474"/>
        <dbReference type="ChEBI" id="CHEBI:46858"/>
        <dbReference type="ChEBI" id="CHEBI:61978"/>
        <dbReference type="EC" id="3.1.3.48"/>
    </reaction>
</comment>
<dbReference type="InterPro" id="IPR018979">
    <property type="entry name" value="FERM_N"/>
</dbReference>
<dbReference type="GO" id="GO:0046825">
    <property type="term" value="P:regulation of protein export from nucleus"/>
    <property type="evidence" value="ECO:0007669"/>
    <property type="project" value="Ensembl"/>
</dbReference>
<dbReference type="CDD" id="cd13188">
    <property type="entry name" value="FERM_C_PTPN14_PTPN21"/>
    <property type="match status" value="1"/>
</dbReference>
<evidence type="ECO:0000313" key="14">
    <source>
        <dbReference type="Ensembl" id="ENSPTIP00000004716.1"/>
    </source>
</evidence>
<dbReference type="InterPro" id="IPR019749">
    <property type="entry name" value="Band_41_domain"/>
</dbReference>
<sequence length="1177" mass="133069">MPFGLKLRRTRRYNVLSKNCFVTRIRLLDSNVIECTLSVESTGQECLEAVAQRLELRETHYFGLWFLSKSQQARWVELEKPLKKHLDKFANEPLLFFGVMFYPGWLQQEGPGRPDYYLQVKKDVLEGRLRCALEQVIRLAGLAVQADFGDYNQFDSQDFLREYVLFPMDLALEEAVLEELTQKVAQEHKAHSGILPSEAELMYINEVERLDGFGQEIFPVKDNHGNSVQLGIFFMGIFVRNRIGRQAVIHRWNDIGNITHNKSTILVELINKEETALFHTDDLENAKYISRLFATRHKFYKQNKILSRLSTFSLEGLPRQQPYILPPMHVQCGEHYSETHTSQDSIFHGNEEALYCNSHNSLDLNYLNGTVTNGSVCSVHSVNSLNCSQSFIQASPVSSNLSIPGSDIMRADYIPSHRHSAIIVPSYRPTPDYETVMRQMKRGTVHADSQSQSLRNLSIINTHAYNQPEDLVYSQPEMRERPPYAVPYGPQGGYGNKLVSPSDHVNPKNNMVPSKPGASSISHTVSTPELANMQLQGTQNYNAAHMLKNYLFRPPPPYPRPRPATSTPDLASHRHRYVSGSSPDLVTRKVQLSVKTFQEDSSPVVHQSLQEVSEPLTATKHHGTVNKRHSLEVMSSMVRGMEAMTLKSLNIPMARRNTLREQGPPEEVPGSHEAHQLPHYHHKKTLSDATMLIHSSESEEEEEEAPGSVPQIPMLREKMGYSAQLQAALARIPNKPPPEYPAPGPRKSVSNGALRPAQVSLPPAAARARVLRHGPAKAISVSRADQLAVAGPSLGPSISEPDLTSVKERVKKEPVKERPVSEMFSLEDSIVEREMAIRNLEKQKMASLEAQKRPLMLAALNGLSVARVSGREESRADATRVPMDERFRTLKKKLEEGMVFTEYEQIPKKKANGIFSTAALPENAERSRIREVVPYEENRVELVPTKENNTGYINASHIKVVVGGAEWHYIATQGPLPHTCHDFWQMVWEQGANVIAMVTAEEEGGRTKSHRYWPKLGSKHSSATYGKFKVTTKFRTDSGCYATTGLKVKHLLSGQERTVWHLQYTDWPDHGCPEDVQGFLSYLEEIQSVRRHTNSMLEGAKNRHPPIIVHCSAGVGRTGVVILSELMIYCLEHNEKVDVPIMLRLLREQRMFMIQTIAQYKFVYQVLIQFLQNSRLI</sequence>
<dbReference type="EC" id="3.1.3.48" evidence="8"/>
<evidence type="ECO:0000313" key="15">
    <source>
        <dbReference type="Proteomes" id="UP000675900"/>
    </source>
</evidence>
<dbReference type="Pfam" id="PF09379">
    <property type="entry name" value="FERM_N"/>
    <property type="match status" value="1"/>
</dbReference>
<dbReference type="SUPFAM" id="SSF54236">
    <property type="entry name" value="Ubiquitin-like"/>
    <property type="match status" value="1"/>
</dbReference>
<feature type="region of interest" description="Disordered" evidence="10">
    <location>
        <begin position="732"/>
        <end position="752"/>
    </location>
</feature>
<feature type="domain" description="Tyrosine specific protein phosphatases" evidence="12">
    <location>
        <begin position="1080"/>
        <end position="1161"/>
    </location>
</feature>
<proteinExistence type="inferred from homology"/>
<dbReference type="PANTHER" id="PTHR45706:SF6">
    <property type="entry name" value="TYROSINE-PROTEIN PHOSPHATASE NON-RECEPTOR TYPE 14"/>
    <property type="match status" value="1"/>
</dbReference>
<dbReference type="GO" id="GO:0005856">
    <property type="term" value="C:cytoskeleton"/>
    <property type="evidence" value="ECO:0007669"/>
    <property type="project" value="UniProtKB-SubCell"/>
</dbReference>
<keyword evidence="5 8" id="KW-0378">Hydrolase</keyword>
<dbReference type="InterPro" id="IPR016130">
    <property type="entry name" value="Tyr_Pase_AS"/>
</dbReference>
<dbReference type="SMART" id="SM00404">
    <property type="entry name" value="PTPc_motif"/>
    <property type="match status" value="1"/>
</dbReference>
<dbReference type="Gene3D" id="3.10.20.90">
    <property type="entry name" value="Phosphatidylinositol 3-kinase Catalytic Subunit, Chain A, domain 1"/>
    <property type="match status" value="1"/>
</dbReference>
<dbReference type="GO" id="GO:0001946">
    <property type="term" value="P:lymphangiogenesis"/>
    <property type="evidence" value="ECO:0007669"/>
    <property type="project" value="Ensembl"/>
</dbReference>
<dbReference type="SMART" id="SM00295">
    <property type="entry name" value="B41"/>
    <property type="match status" value="1"/>
</dbReference>
<keyword evidence="6 8" id="KW-0904">Protein phosphatase</keyword>
<evidence type="ECO:0000256" key="7">
    <source>
        <dbReference type="ARBA" id="ARBA00023212"/>
    </source>
</evidence>
<evidence type="ECO:0000256" key="6">
    <source>
        <dbReference type="ARBA" id="ARBA00022912"/>
    </source>
</evidence>
<evidence type="ECO:0000256" key="3">
    <source>
        <dbReference type="ARBA" id="ARBA00022490"/>
    </source>
</evidence>
<dbReference type="PROSITE" id="PS50057">
    <property type="entry name" value="FERM_3"/>
    <property type="match status" value="1"/>
</dbReference>
<name>A0A8C9JJ71_PANTA</name>
<dbReference type="InterPro" id="IPR000387">
    <property type="entry name" value="Tyr_Pase_dom"/>
</dbReference>
<dbReference type="PIRSF" id="PIRSF000934">
    <property type="entry name" value="Tyr-Ptase_nr14"/>
    <property type="match status" value="1"/>
</dbReference>
<dbReference type="Pfam" id="PF00373">
    <property type="entry name" value="FERM_M"/>
    <property type="match status" value="1"/>
</dbReference>
<keyword evidence="15" id="KW-1185">Reference proteome</keyword>
<feature type="domain" description="Tyrosine-protein phosphatase" evidence="11">
    <location>
        <begin position="899"/>
        <end position="1170"/>
    </location>
</feature>
<keyword evidence="3 8" id="KW-0963">Cytoplasm</keyword>
<dbReference type="GeneTree" id="ENSGT00940000156874"/>
<evidence type="ECO:0000256" key="9">
    <source>
        <dbReference type="PIRSR" id="PIRSR000934-1"/>
    </source>
</evidence>
<dbReference type="InterPro" id="IPR019748">
    <property type="entry name" value="FERM_central"/>
</dbReference>
<evidence type="ECO:0000256" key="8">
    <source>
        <dbReference type="PIRNR" id="PIRNR000934"/>
    </source>
</evidence>
<dbReference type="PRINTS" id="PR00935">
    <property type="entry name" value="BAND41"/>
</dbReference>
<organism evidence="14 15">
    <name type="scientific">Panthera tigris altaica</name>
    <name type="common">Siberian tiger</name>
    <dbReference type="NCBI Taxonomy" id="74533"/>
    <lineage>
        <taxon>Eukaryota</taxon>
        <taxon>Metazoa</taxon>
        <taxon>Chordata</taxon>
        <taxon>Craniata</taxon>
        <taxon>Vertebrata</taxon>
        <taxon>Euteleostomi</taxon>
        <taxon>Mammalia</taxon>
        <taxon>Eutheria</taxon>
        <taxon>Laurasiatheria</taxon>
        <taxon>Carnivora</taxon>
        <taxon>Feliformia</taxon>
        <taxon>Felidae</taxon>
        <taxon>Pantherinae</taxon>
        <taxon>Panthera</taxon>
    </lineage>
</organism>
<dbReference type="FunFam" id="3.10.20.90:FF:000039">
    <property type="entry name" value="Tyrosine-protein phosphatase non-receptor type"/>
    <property type="match status" value="1"/>
</dbReference>
<dbReference type="InterPro" id="IPR000242">
    <property type="entry name" value="PTP_cat"/>
</dbReference>
<dbReference type="PRINTS" id="PR00700">
    <property type="entry name" value="PRTYPHPHTASE"/>
</dbReference>
<dbReference type="InterPro" id="IPR014392">
    <property type="entry name" value="PTP_non-rcpt_14/21"/>
</dbReference>
<feature type="active site" description="Phosphocysteine intermediate" evidence="9">
    <location>
        <position position="1111"/>
    </location>
</feature>
<dbReference type="GO" id="GO:0004725">
    <property type="term" value="F:protein tyrosine phosphatase activity"/>
    <property type="evidence" value="ECO:0007669"/>
    <property type="project" value="UniProtKB-UniRule"/>
</dbReference>
<dbReference type="Gene3D" id="3.90.190.10">
    <property type="entry name" value="Protein tyrosine phosphatase superfamily"/>
    <property type="match status" value="1"/>
</dbReference>
<evidence type="ECO:0000259" key="11">
    <source>
        <dbReference type="PROSITE" id="PS50055"/>
    </source>
</evidence>
<dbReference type="InterPro" id="IPR029071">
    <property type="entry name" value="Ubiquitin-like_domsf"/>
</dbReference>
<dbReference type="AlphaFoldDB" id="A0A8C9JJ71"/>
<keyword evidence="7 8" id="KW-0206">Cytoskeleton</keyword>
<dbReference type="CDD" id="cd17191">
    <property type="entry name" value="FERM_F1_PTPN14"/>
    <property type="match status" value="1"/>
</dbReference>
<dbReference type="Gene3D" id="2.30.29.30">
    <property type="entry name" value="Pleckstrin-homology domain (PH domain)/Phosphotyrosine-binding domain (PTB)"/>
    <property type="match status" value="1"/>
</dbReference>
<protein>
    <recommendedName>
        <fullName evidence="8">Tyrosine-protein phosphatase non-receptor type</fullName>
        <ecNumber evidence="8">3.1.3.48</ecNumber>
    </recommendedName>
</protein>
<dbReference type="FunFam" id="2.30.29.30:FF:000149">
    <property type="entry name" value="Tyrosine-protein phosphatase non-receptor type"/>
    <property type="match status" value="1"/>
</dbReference>
<dbReference type="InterPro" id="IPR018980">
    <property type="entry name" value="FERM_PH-like_C"/>
</dbReference>
<dbReference type="InterPro" id="IPR000299">
    <property type="entry name" value="FERM_domain"/>
</dbReference>
<dbReference type="GO" id="GO:0008285">
    <property type="term" value="P:negative regulation of cell population proliferation"/>
    <property type="evidence" value="ECO:0007669"/>
    <property type="project" value="Ensembl"/>
</dbReference>
<dbReference type="InterPro" id="IPR011993">
    <property type="entry name" value="PH-like_dom_sf"/>
</dbReference>
<keyword evidence="4" id="KW-0597">Phosphoprotein</keyword>
<dbReference type="FunFam" id="1.20.80.10:FF:000014">
    <property type="entry name" value="Tyrosine-protein phosphatase non-receptor type"/>
    <property type="match status" value="1"/>
</dbReference>
<feature type="domain" description="FERM" evidence="13">
    <location>
        <begin position="21"/>
        <end position="304"/>
    </location>
</feature>
<dbReference type="Gene3D" id="1.20.80.10">
    <property type="match status" value="1"/>
</dbReference>
<dbReference type="GO" id="GO:0005737">
    <property type="term" value="C:cytoplasm"/>
    <property type="evidence" value="ECO:0007669"/>
    <property type="project" value="UniProtKB-UniRule"/>
</dbReference>
<dbReference type="Proteomes" id="UP000675900">
    <property type="component" value="Unassembled WGS sequence"/>
</dbReference>
<dbReference type="CDD" id="cd14473">
    <property type="entry name" value="FERM_B-lobe"/>
    <property type="match status" value="1"/>
</dbReference>
<dbReference type="SUPFAM" id="SSF47031">
    <property type="entry name" value="Second domain of FERM"/>
    <property type="match status" value="1"/>
</dbReference>
<evidence type="ECO:0000256" key="4">
    <source>
        <dbReference type="ARBA" id="ARBA00022553"/>
    </source>
</evidence>
<reference evidence="14" key="1">
    <citation type="submission" date="2025-08" db="UniProtKB">
        <authorList>
            <consortium name="Ensembl"/>
        </authorList>
    </citation>
    <scope>IDENTIFICATION</scope>
</reference>
<feature type="compositionally biased region" description="Pro residues" evidence="10">
    <location>
        <begin position="734"/>
        <end position="744"/>
    </location>
</feature>
<evidence type="ECO:0000256" key="5">
    <source>
        <dbReference type="ARBA" id="ARBA00022801"/>
    </source>
</evidence>
<dbReference type="Pfam" id="PF00102">
    <property type="entry name" value="Y_phosphatase"/>
    <property type="match status" value="1"/>
</dbReference>
<dbReference type="GO" id="GO:0005654">
    <property type="term" value="C:nucleoplasm"/>
    <property type="evidence" value="ECO:0007669"/>
    <property type="project" value="Ensembl"/>
</dbReference>
<reference evidence="14" key="2">
    <citation type="submission" date="2025-09" db="UniProtKB">
        <authorList>
            <consortium name="Ensembl"/>
        </authorList>
    </citation>
    <scope>IDENTIFICATION</scope>
</reference>
<dbReference type="Pfam" id="PF09380">
    <property type="entry name" value="FERM_C"/>
    <property type="match status" value="1"/>
</dbReference>
<dbReference type="Ensembl" id="ENSPTIT00000008472.1">
    <property type="protein sequence ID" value="ENSPTIP00000004716.1"/>
    <property type="gene ID" value="ENSPTIG00000007134.1"/>
</dbReference>
<dbReference type="InterPro" id="IPR029021">
    <property type="entry name" value="Prot-tyrosine_phosphatase-like"/>
</dbReference>
<evidence type="ECO:0000259" key="12">
    <source>
        <dbReference type="PROSITE" id="PS50056"/>
    </source>
</evidence>
<dbReference type="InterPro" id="IPR003595">
    <property type="entry name" value="Tyr_Pase_cat"/>
</dbReference>
<dbReference type="PROSITE" id="PS00383">
    <property type="entry name" value="TYR_PHOSPHATASE_1"/>
    <property type="match status" value="1"/>
</dbReference>
<dbReference type="SMART" id="SM00194">
    <property type="entry name" value="PTPc"/>
    <property type="match status" value="1"/>
</dbReference>
<dbReference type="SMART" id="SM01196">
    <property type="entry name" value="FERM_C"/>
    <property type="match status" value="1"/>
</dbReference>
<dbReference type="PROSITE" id="PS50056">
    <property type="entry name" value="TYR_PHOSPHATASE_2"/>
    <property type="match status" value="1"/>
</dbReference>
<dbReference type="GO" id="GO:0030971">
    <property type="term" value="F:receptor tyrosine kinase binding"/>
    <property type="evidence" value="ECO:0007669"/>
    <property type="project" value="Ensembl"/>
</dbReference>
<dbReference type="FunFam" id="3.90.190.10:FF:000030">
    <property type="entry name" value="Tyrosine-protein phosphatase non-receptor type"/>
    <property type="match status" value="1"/>
</dbReference>
<gene>
    <name evidence="14" type="primary">PTPN14</name>
</gene>
<dbReference type="InterPro" id="IPR014352">
    <property type="entry name" value="FERM/acyl-CoA-bd_prot_sf"/>
</dbReference>
<dbReference type="InterPro" id="IPR041782">
    <property type="entry name" value="PTPN14/21_FERM_C"/>
</dbReference>
<dbReference type="PANTHER" id="PTHR45706">
    <property type="entry name" value="TYROSINE-PROTEIN PHOSPHATASE"/>
    <property type="match status" value="1"/>
</dbReference>
<dbReference type="SUPFAM" id="SSF52799">
    <property type="entry name" value="(Phosphotyrosine protein) phosphatases II"/>
    <property type="match status" value="1"/>
</dbReference>
<evidence type="ECO:0000256" key="1">
    <source>
        <dbReference type="ARBA" id="ARBA00004245"/>
    </source>
</evidence>
<evidence type="ECO:0000256" key="10">
    <source>
        <dbReference type="SAM" id="MobiDB-lite"/>
    </source>
</evidence>
<comment type="similarity">
    <text evidence="2 8">Belongs to the protein-tyrosine phosphatase family. Non-receptor class subfamily.</text>
</comment>
<dbReference type="GO" id="GO:0003712">
    <property type="term" value="F:transcription coregulator activity"/>
    <property type="evidence" value="ECO:0007669"/>
    <property type="project" value="Ensembl"/>
</dbReference>